<dbReference type="Proteomes" id="UP001596047">
    <property type="component" value="Unassembled WGS sequence"/>
</dbReference>
<feature type="transmembrane region" description="Helical" evidence="7">
    <location>
        <begin position="194"/>
        <end position="216"/>
    </location>
</feature>
<proteinExistence type="inferred from homology"/>
<keyword evidence="2 7" id="KW-0813">Transport</keyword>
<keyword evidence="10" id="KW-1185">Reference proteome</keyword>
<evidence type="ECO:0000259" key="8">
    <source>
        <dbReference type="PROSITE" id="PS50928"/>
    </source>
</evidence>
<dbReference type="RefSeq" id="WP_379192745.1">
    <property type="nucleotide sequence ID" value="NZ_JBHSOW010000137.1"/>
</dbReference>
<comment type="caution">
    <text evidence="9">The sequence shown here is derived from an EMBL/GenBank/DDBJ whole genome shotgun (WGS) entry which is preliminary data.</text>
</comment>
<dbReference type="InterPro" id="IPR035906">
    <property type="entry name" value="MetI-like_sf"/>
</dbReference>
<sequence>MKAIISRVHSGNKIKRTSGERVFDAVNVFIMIIWAVSAIYPFWYILVMSFNTGADAAAGPIWFFPRVFTLENYAFVFQYDRLHSAFIVTSLRCIVGPVISVFVTMLAAFALSKRFLPGRKTVLFFFMLPMFIGGTIISNYVVIAKLGLLNNFLVYVLPGAFGFFSMIIMRTHIEDLPPELQESATIDGAGYVRIFLQIILPLCMPIIAAFSFFAVVGNWLDYYTNLIYVTNRSLSTLQYVLYEIINRAEANTLIDYTKTSGAAQRRLMSMANNTVPTPEVIKMTVMVVVTFPLLFVYPFFQKYFVKGMLTGAVKA</sequence>
<feature type="transmembrane region" description="Helical" evidence="7">
    <location>
        <begin position="280"/>
        <end position="300"/>
    </location>
</feature>
<keyword evidence="3" id="KW-1003">Cell membrane</keyword>
<gene>
    <name evidence="9" type="ORF">ACFPYJ_32815</name>
</gene>
<evidence type="ECO:0000256" key="1">
    <source>
        <dbReference type="ARBA" id="ARBA00004651"/>
    </source>
</evidence>
<dbReference type="PANTHER" id="PTHR43744:SF9">
    <property type="entry name" value="POLYGALACTURONAN_RHAMNOGALACTURONAN TRANSPORT SYSTEM PERMEASE PROTEIN YTCP"/>
    <property type="match status" value="1"/>
</dbReference>
<evidence type="ECO:0000256" key="7">
    <source>
        <dbReference type="RuleBase" id="RU363032"/>
    </source>
</evidence>
<dbReference type="PANTHER" id="PTHR43744">
    <property type="entry name" value="ABC TRANSPORTER PERMEASE PROTEIN MG189-RELATED-RELATED"/>
    <property type="match status" value="1"/>
</dbReference>
<keyword evidence="6 7" id="KW-0472">Membrane</keyword>
<feature type="transmembrane region" description="Helical" evidence="7">
    <location>
        <begin position="21"/>
        <end position="43"/>
    </location>
</feature>
<reference evidence="10" key="1">
    <citation type="journal article" date="2019" name="Int. J. Syst. Evol. Microbiol.">
        <title>The Global Catalogue of Microorganisms (GCM) 10K type strain sequencing project: providing services to taxonomists for standard genome sequencing and annotation.</title>
        <authorList>
            <consortium name="The Broad Institute Genomics Platform"/>
            <consortium name="The Broad Institute Genome Sequencing Center for Infectious Disease"/>
            <person name="Wu L."/>
            <person name="Ma J."/>
        </authorList>
    </citation>
    <scope>NUCLEOTIDE SEQUENCE [LARGE SCALE GENOMIC DNA]</scope>
    <source>
        <strain evidence="10">CGMCC 1.3240</strain>
    </source>
</reference>
<evidence type="ECO:0000313" key="9">
    <source>
        <dbReference type="EMBL" id="MFC5653810.1"/>
    </source>
</evidence>
<dbReference type="CDD" id="cd06261">
    <property type="entry name" value="TM_PBP2"/>
    <property type="match status" value="1"/>
</dbReference>
<dbReference type="SUPFAM" id="SSF161098">
    <property type="entry name" value="MetI-like"/>
    <property type="match status" value="1"/>
</dbReference>
<dbReference type="EMBL" id="JBHSOW010000137">
    <property type="protein sequence ID" value="MFC5653810.1"/>
    <property type="molecule type" value="Genomic_DNA"/>
</dbReference>
<comment type="similarity">
    <text evidence="7">Belongs to the binding-protein-dependent transport system permease family.</text>
</comment>
<evidence type="ECO:0000256" key="4">
    <source>
        <dbReference type="ARBA" id="ARBA00022692"/>
    </source>
</evidence>
<evidence type="ECO:0000256" key="2">
    <source>
        <dbReference type="ARBA" id="ARBA00022448"/>
    </source>
</evidence>
<keyword evidence="5 7" id="KW-1133">Transmembrane helix</keyword>
<dbReference type="Pfam" id="PF00528">
    <property type="entry name" value="BPD_transp_1"/>
    <property type="match status" value="1"/>
</dbReference>
<feature type="transmembrane region" description="Helical" evidence="7">
    <location>
        <begin position="123"/>
        <end position="146"/>
    </location>
</feature>
<feature type="transmembrane region" description="Helical" evidence="7">
    <location>
        <begin position="152"/>
        <end position="173"/>
    </location>
</feature>
<evidence type="ECO:0000313" key="10">
    <source>
        <dbReference type="Proteomes" id="UP001596047"/>
    </source>
</evidence>
<evidence type="ECO:0000256" key="3">
    <source>
        <dbReference type="ARBA" id="ARBA00022475"/>
    </source>
</evidence>
<feature type="transmembrane region" description="Helical" evidence="7">
    <location>
        <begin position="85"/>
        <end position="111"/>
    </location>
</feature>
<evidence type="ECO:0000256" key="5">
    <source>
        <dbReference type="ARBA" id="ARBA00022989"/>
    </source>
</evidence>
<dbReference type="Gene3D" id="1.10.3720.10">
    <property type="entry name" value="MetI-like"/>
    <property type="match status" value="1"/>
</dbReference>
<dbReference type="PROSITE" id="PS50928">
    <property type="entry name" value="ABC_TM1"/>
    <property type="match status" value="1"/>
</dbReference>
<protein>
    <submittedName>
        <fullName evidence="9">Carbohydrate ABC transporter permease</fullName>
    </submittedName>
</protein>
<name>A0ABW0W7H2_9BACL</name>
<dbReference type="InterPro" id="IPR000515">
    <property type="entry name" value="MetI-like"/>
</dbReference>
<accession>A0ABW0W7H2</accession>
<feature type="domain" description="ABC transmembrane type-1" evidence="8">
    <location>
        <begin position="86"/>
        <end position="298"/>
    </location>
</feature>
<keyword evidence="4 7" id="KW-0812">Transmembrane</keyword>
<evidence type="ECO:0000256" key="6">
    <source>
        <dbReference type="ARBA" id="ARBA00023136"/>
    </source>
</evidence>
<comment type="subcellular location">
    <subcellularLocation>
        <location evidence="1 7">Cell membrane</location>
        <topology evidence="1 7">Multi-pass membrane protein</topology>
    </subcellularLocation>
</comment>
<organism evidence="9 10">
    <name type="scientific">Paenibacillus solisilvae</name>
    <dbReference type="NCBI Taxonomy" id="2486751"/>
    <lineage>
        <taxon>Bacteria</taxon>
        <taxon>Bacillati</taxon>
        <taxon>Bacillota</taxon>
        <taxon>Bacilli</taxon>
        <taxon>Bacillales</taxon>
        <taxon>Paenibacillaceae</taxon>
        <taxon>Paenibacillus</taxon>
    </lineage>
</organism>